<evidence type="ECO:0000313" key="8">
    <source>
        <dbReference type="EMBL" id="TYI32335.1"/>
    </source>
</evidence>
<dbReference type="InterPro" id="IPR036691">
    <property type="entry name" value="Endo/exonu/phosph_ase_sf"/>
</dbReference>
<gene>
    <name evidence="8" type="ORF">ES332_A04G052800v1</name>
</gene>
<evidence type="ECO:0000259" key="7">
    <source>
        <dbReference type="Pfam" id="PF03372"/>
    </source>
</evidence>
<dbReference type="PANTHER" id="PTHR22748:SF11">
    <property type="entry name" value="OS07G0184032 PROTEIN"/>
    <property type="match status" value="1"/>
</dbReference>
<feature type="binding site" evidence="5">
    <location>
        <position position="141"/>
    </location>
    <ligand>
        <name>Mg(2+)</name>
        <dbReference type="ChEBI" id="CHEBI:18420"/>
        <label>1</label>
    </ligand>
</feature>
<proteinExistence type="inferred from homology"/>
<evidence type="ECO:0000313" key="9">
    <source>
        <dbReference type="Proteomes" id="UP000322667"/>
    </source>
</evidence>
<protein>
    <recommendedName>
        <fullName evidence="7">Endonuclease/exonuclease/phosphatase domain-containing protein</fullName>
    </recommendedName>
</protein>
<feature type="binding site" evidence="5">
    <location>
        <position position="36"/>
    </location>
    <ligand>
        <name>Mg(2+)</name>
        <dbReference type="ChEBI" id="CHEBI:18420"/>
        <label>1</label>
    </ligand>
</feature>
<keyword evidence="4 5" id="KW-0460">Magnesium</keyword>
<evidence type="ECO:0000256" key="6">
    <source>
        <dbReference type="PIRSR" id="PIRSR604808-3"/>
    </source>
</evidence>
<dbReference type="GO" id="GO:0008081">
    <property type="term" value="F:phosphoric diester hydrolase activity"/>
    <property type="evidence" value="ECO:0007669"/>
    <property type="project" value="TreeGrafter"/>
</dbReference>
<dbReference type="PANTHER" id="PTHR22748">
    <property type="entry name" value="AP ENDONUCLEASE"/>
    <property type="match status" value="1"/>
</dbReference>
<evidence type="ECO:0000256" key="3">
    <source>
        <dbReference type="ARBA" id="ARBA00022801"/>
    </source>
</evidence>
<feature type="domain" description="Endonuclease/exonuclease/phosphatase" evidence="7">
    <location>
        <begin position="4"/>
        <end position="200"/>
    </location>
</feature>
<dbReference type="GO" id="GO:0008311">
    <property type="term" value="F:double-stranded DNA 3'-5' DNA exonuclease activity"/>
    <property type="evidence" value="ECO:0007669"/>
    <property type="project" value="TreeGrafter"/>
</dbReference>
<accession>A0A5D2QXY9</accession>
<reference evidence="8 9" key="1">
    <citation type="submission" date="2019-07" db="EMBL/GenBank/DDBJ databases">
        <title>WGS assembly of Gossypium tomentosum.</title>
        <authorList>
            <person name="Chen Z.J."/>
            <person name="Sreedasyam A."/>
            <person name="Ando A."/>
            <person name="Song Q."/>
            <person name="De L."/>
            <person name="Hulse-Kemp A."/>
            <person name="Ding M."/>
            <person name="Ye W."/>
            <person name="Kirkbride R."/>
            <person name="Jenkins J."/>
            <person name="Plott C."/>
            <person name="Lovell J."/>
            <person name="Lin Y.-M."/>
            <person name="Vaughn R."/>
            <person name="Liu B."/>
            <person name="Li W."/>
            <person name="Simpson S."/>
            <person name="Scheffler B."/>
            <person name="Saski C."/>
            <person name="Grover C."/>
            <person name="Hu G."/>
            <person name="Conover J."/>
            <person name="Carlson J."/>
            <person name="Shu S."/>
            <person name="Boston L."/>
            <person name="Williams M."/>
            <person name="Peterson D."/>
            <person name="Mcgee K."/>
            <person name="Jones D."/>
            <person name="Wendel J."/>
            <person name="Stelly D."/>
            <person name="Grimwood J."/>
            <person name="Schmutz J."/>
        </authorList>
    </citation>
    <scope>NUCLEOTIDE SEQUENCE [LARGE SCALE GENOMIC DNA]</scope>
    <source>
        <strain evidence="8">7179.01</strain>
    </source>
</reference>
<organism evidence="8 9">
    <name type="scientific">Gossypium tomentosum</name>
    <name type="common">Hawaiian cotton</name>
    <name type="synonym">Gossypium sandvicense</name>
    <dbReference type="NCBI Taxonomy" id="34277"/>
    <lineage>
        <taxon>Eukaryota</taxon>
        <taxon>Viridiplantae</taxon>
        <taxon>Streptophyta</taxon>
        <taxon>Embryophyta</taxon>
        <taxon>Tracheophyta</taxon>
        <taxon>Spermatophyta</taxon>
        <taxon>Magnoliopsida</taxon>
        <taxon>eudicotyledons</taxon>
        <taxon>Gunneridae</taxon>
        <taxon>Pentapetalae</taxon>
        <taxon>rosids</taxon>
        <taxon>malvids</taxon>
        <taxon>Malvales</taxon>
        <taxon>Malvaceae</taxon>
        <taxon>Malvoideae</taxon>
        <taxon>Gossypium</taxon>
    </lineage>
</organism>
<feature type="binding site" evidence="5">
    <location>
        <position position="143"/>
    </location>
    <ligand>
        <name>Mg(2+)</name>
        <dbReference type="ChEBI" id="CHEBI:18420"/>
        <label>1</label>
    </ligand>
</feature>
<comment type="similarity">
    <text evidence="1">Belongs to the DNA repair enzymes AP/ExoA family.</text>
</comment>
<dbReference type="InterPro" id="IPR005135">
    <property type="entry name" value="Endo/exonuclease/phosphatase"/>
</dbReference>
<dbReference type="EMBL" id="CM017613">
    <property type="protein sequence ID" value="TYI32335.1"/>
    <property type="molecule type" value="Genomic_DNA"/>
</dbReference>
<dbReference type="Proteomes" id="UP000322667">
    <property type="component" value="Chromosome A04"/>
</dbReference>
<keyword evidence="2 5" id="KW-0479">Metal-binding</keyword>
<evidence type="ECO:0000256" key="4">
    <source>
        <dbReference type="ARBA" id="ARBA00022842"/>
    </source>
</evidence>
<evidence type="ECO:0000256" key="5">
    <source>
        <dbReference type="PIRSR" id="PIRSR604808-2"/>
    </source>
</evidence>
<dbReference type="GO" id="GO:0046872">
    <property type="term" value="F:metal ion binding"/>
    <property type="evidence" value="ECO:0007669"/>
    <property type="project" value="UniProtKB-KW"/>
</dbReference>
<keyword evidence="3" id="KW-0378">Hydrolase</keyword>
<dbReference type="GO" id="GO:0003906">
    <property type="term" value="F:DNA-(apurinic or apyrimidinic site) endonuclease activity"/>
    <property type="evidence" value="ECO:0007669"/>
    <property type="project" value="TreeGrafter"/>
</dbReference>
<dbReference type="GO" id="GO:0005634">
    <property type="term" value="C:nucleus"/>
    <property type="evidence" value="ECO:0007669"/>
    <property type="project" value="TreeGrafter"/>
</dbReference>
<keyword evidence="9" id="KW-1185">Reference proteome</keyword>
<evidence type="ECO:0000256" key="1">
    <source>
        <dbReference type="ARBA" id="ARBA00007092"/>
    </source>
</evidence>
<dbReference type="Pfam" id="PF03372">
    <property type="entry name" value="Exo_endo_phos"/>
    <property type="match status" value="1"/>
</dbReference>
<dbReference type="InterPro" id="IPR004808">
    <property type="entry name" value="AP_endonuc_1"/>
</dbReference>
<feature type="site" description="Transition state stabilizer" evidence="6">
    <location>
        <position position="143"/>
    </location>
</feature>
<dbReference type="Gene3D" id="3.60.10.10">
    <property type="entry name" value="Endonuclease/exonuclease/phosphatase"/>
    <property type="match status" value="1"/>
</dbReference>
<name>A0A5D2QXY9_GOSTO</name>
<comment type="cofactor">
    <cofactor evidence="5">
        <name>Mg(2+)</name>
        <dbReference type="ChEBI" id="CHEBI:18420"/>
    </cofactor>
    <cofactor evidence="5">
        <name>Mn(2+)</name>
        <dbReference type="ChEBI" id="CHEBI:29035"/>
    </cofactor>
    <text evidence="5">Probably binds two magnesium or manganese ions per subunit.</text>
</comment>
<evidence type="ECO:0000256" key="2">
    <source>
        <dbReference type="ARBA" id="ARBA00022723"/>
    </source>
</evidence>
<sequence length="200" mass="22840">MRIITWNIRGLGSASKIEAVSRVVRMNGADVCLIQETKMDSMSVELVRKIWGDDCFDFKYVAAVERSEGLLMIWDKGSFLAEVDLCERRIIAVAGKWVAEEKAVTLVNVYAPNSLAEQKMLWEEIYGLRNQFCKAWIIGGDFNAMRNRSECINCSSTEKGSKEFDEFIKRCNLVDLPLIGKKFTWFGPNSKCSRLDRFLV</sequence>
<keyword evidence="5" id="KW-0464">Manganese</keyword>
<dbReference type="SUPFAM" id="SSF56219">
    <property type="entry name" value="DNase I-like"/>
    <property type="match status" value="1"/>
</dbReference>
<feature type="binding site" evidence="5">
    <location>
        <position position="7"/>
    </location>
    <ligand>
        <name>Mg(2+)</name>
        <dbReference type="ChEBI" id="CHEBI:18420"/>
        <label>1</label>
    </ligand>
</feature>
<dbReference type="GO" id="GO:0006284">
    <property type="term" value="P:base-excision repair"/>
    <property type="evidence" value="ECO:0007669"/>
    <property type="project" value="TreeGrafter"/>
</dbReference>
<dbReference type="AlphaFoldDB" id="A0A5D2QXY9"/>